<protein>
    <recommendedName>
        <fullName evidence="1">PAS domain-containing protein</fullName>
    </recommendedName>
</protein>
<dbReference type="CDD" id="cd00130">
    <property type="entry name" value="PAS"/>
    <property type="match status" value="1"/>
</dbReference>
<dbReference type="InterPro" id="IPR000014">
    <property type="entry name" value="PAS"/>
</dbReference>
<accession>A0A6J4P387</accession>
<evidence type="ECO:0000313" key="2">
    <source>
        <dbReference type="EMBL" id="CAA9401470.1"/>
    </source>
</evidence>
<reference evidence="2" key="1">
    <citation type="submission" date="2020-02" db="EMBL/GenBank/DDBJ databases">
        <authorList>
            <person name="Meier V. D."/>
        </authorList>
    </citation>
    <scope>NUCLEOTIDE SEQUENCE</scope>
    <source>
        <strain evidence="2">AVDCRST_MAG94</strain>
    </source>
</reference>
<dbReference type="InterPro" id="IPR035965">
    <property type="entry name" value="PAS-like_dom_sf"/>
</dbReference>
<name>A0A6J4P387_9CYAN</name>
<proteinExistence type="predicted"/>
<feature type="non-terminal residue" evidence="2">
    <location>
        <position position="52"/>
    </location>
</feature>
<sequence length="52" mass="5966">MEAERQRYQELFEFAPDGYLVTDAQGKIQEANLAAARLLNIEQRFLVGKPLL</sequence>
<dbReference type="Gene3D" id="3.30.450.20">
    <property type="entry name" value="PAS domain"/>
    <property type="match status" value="1"/>
</dbReference>
<dbReference type="SUPFAM" id="SSF55785">
    <property type="entry name" value="PYP-like sensor domain (PAS domain)"/>
    <property type="match status" value="1"/>
</dbReference>
<dbReference type="AlphaFoldDB" id="A0A6J4P387"/>
<dbReference type="PROSITE" id="PS50112">
    <property type="entry name" value="PAS"/>
    <property type="match status" value="1"/>
</dbReference>
<dbReference type="NCBIfam" id="TIGR00229">
    <property type="entry name" value="sensory_box"/>
    <property type="match status" value="1"/>
</dbReference>
<organism evidence="2">
    <name type="scientific">uncultured Leptolyngbya sp</name>
    <dbReference type="NCBI Taxonomy" id="332963"/>
    <lineage>
        <taxon>Bacteria</taxon>
        <taxon>Bacillati</taxon>
        <taxon>Cyanobacteriota</taxon>
        <taxon>Cyanophyceae</taxon>
        <taxon>Leptolyngbyales</taxon>
        <taxon>Leptolyngbyaceae</taxon>
        <taxon>Leptolyngbya group</taxon>
        <taxon>Leptolyngbya</taxon>
        <taxon>environmental samples</taxon>
    </lineage>
</organism>
<gene>
    <name evidence="2" type="ORF">AVDCRST_MAG94-5938</name>
</gene>
<feature type="domain" description="PAS" evidence="1">
    <location>
        <begin position="4"/>
        <end position="52"/>
    </location>
</feature>
<dbReference type="Pfam" id="PF13188">
    <property type="entry name" value="PAS_8"/>
    <property type="match status" value="1"/>
</dbReference>
<dbReference type="EMBL" id="CADCTY010002046">
    <property type="protein sequence ID" value="CAA9401470.1"/>
    <property type="molecule type" value="Genomic_DNA"/>
</dbReference>
<evidence type="ECO:0000259" key="1">
    <source>
        <dbReference type="PROSITE" id="PS50112"/>
    </source>
</evidence>